<keyword evidence="2" id="KW-1185">Reference proteome</keyword>
<accession>A0A4Z1PJS8</accession>
<dbReference type="AlphaFoldDB" id="A0A4Z1PJS8"/>
<comment type="caution">
    <text evidence="1">The sequence shown here is derived from an EMBL/GenBank/DDBJ whole genome shotgun (WGS) entry which is preliminary data.</text>
</comment>
<evidence type="ECO:0000313" key="2">
    <source>
        <dbReference type="Proteomes" id="UP000298493"/>
    </source>
</evidence>
<gene>
    <name evidence="1" type="ORF">E6O75_ATG03739</name>
</gene>
<dbReference type="Proteomes" id="UP000298493">
    <property type="component" value="Unassembled WGS sequence"/>
</dbReference>
<dbReference type="EMBL" id="SNSC02000003">
    <property type="protein sequence ID" value="TID25876.1"/>
    <property type="molecule type" value="Genomic_DNA"/>
</dbReference>
<protein>
    <submittedName>
        <fullName evidence="1">Uncharacterized protein</fullName>
    </submittedName>
</protein>
<organism evidence="1 2">
    <name type="scientific">Venturia nashicola</name>
    <dbReference type="NCBI Taxonomy" id="86259"/>
    <lineage>
        <taxon>Eukaryota</taxon>
        <taxon>Fungi</taxon>
        <taxon>Dikarya</taxon>
        <taxon>Ascomycota</taxon>
        <taxon>Pezizomycotina</taxon>
        <taxon>Dothideomycetes</taxon>
        <taxon>Pleosporomycetidae</taxon>
        <taxon>Venturiales</taxon>
        <taxon>Venturiaceae</taxon>
        <taxon>Venturia</taxon>
    </lineage>
</organism>
<evidence type="ECO:0000313" key="1">
    <source>
        <dbReference type="EMBL" id="TID25876.1"/>
    </source>
</evidence>
<name>A0A4Z1PJS8_9PEZI</name>
<reference evidence="1 2" key="1">
    <citation type="submission" date="2019-04" db="EMBL/GenBank/DDBJ databases">
        <title>High contiguity whole genome sequence and gene annotation resource for two Venturia nashicola isolates.</title>
        <authorList>
            <person name="Prokchorchik M."/>
            <person name="Won K."/>
            <person name="Lee Y."/>
            <person name="Choi E.D."/>
            <person name="Segonzac C."/>
            <person name="Sohn K.H."/>
        </authorList>
    </citation>
    <scope>NUCLEOTIDE SEQUENCE [LARGE SCALE GENOMIC DNA]</scope>
    <source>
        <strain evidence="1 2">PRI2</strain>
    </source>
</reference>
<sequence length="106" mass="11567">METKTLTTKYCFYQRTAGRKRLPGGVALLQSDTVAYGFTQHREAVFDRMFALSCCDQHAPVTGPRLLLPWSLRFLAVRAELMGRMTGGLTGGLFLPPSGTATGLAL</sequence>
<proteinExistence type="predicted"/>